<dbReference type="Gene3D" id="3.40.640.10">
    <property type="entry name" value="Type I PLP-dependent aspartate aminotransferase-like (Major domain)"/>
    <property type="match status" value="1"/>
</dbReference>
<dbReference type="InterPro" id="IPR015424">
    <property type="entry name" value="PyrdxlP-dep_Trfase"/>
</dbReference>
<protein>
    <submittedName>
        <fullName evidence="9">Cysteine desulfurase</fullName>
        <ecNumber evidence="9">2.8.1.7</ecNumber>
    </submittedName>
</protein>
<dbReference type="GO" id="GO:0046872">
    <property type="term" value="F:metal ion binding"/>
    <property type="evidence" value="ECO:0007669"/>
    <property type="project" value="UniProtKB-KW"/>
</dbReference>
<proteinExistence type="inferred from homology"/>
<reference evidence="9" key="1">
    <citation type="submission" date="2018-06" db="EMBL/GenBank/DDBJ databases">
        <authorList>
            <person name="Zhirakovskaya E."/>
        </authorList>
    </citation>
    <scope>NUCLEOTIDE SEQUENCE</scope>
</reference>
<dbReference type="InterPro" id="IPR015422">
    <property type="entry name" value="PyrdxlP-dep_Trfase_small"/>
</dbReference>
<keyword evidence="5" id="KW-0663">Pyridoxal phosphate</keyword>
<dbReference type="EC" id="2.8.1.7" evidence="9"/>
<dbReference type="Pfam" id="PF00266">
    <property type="entry name" value="Aminotran_5"/>
    <property type="match status" value="1"/>
</dbReference>
<name>A0A3B1E3I2_9ZZZZ</name>
<evidence type="ECO:0000256" key="3">
    <source>
        <dbReference type="ARBA" id="ARBA00022679"/>
    </source>
</evidence>
<organism evidence="9">
    <name type="scientific">hydrothermal vent metagenome</name>
    <dbReference type="NCBI Taxonomy" id="652676"/>
    <lineage>
        <taxon>unclassified sequences</taxon>
        <taxon>metagenomes</taxon>
        <taxon>ecological metagenomes</taxon>
    </lineage>
</organism>
<evidence type="ECO:0000313" key="9">
    <source>
        <dbReference type="EMBL" id="VAX36777.1"/>
    </source>
</evidence>
<evidence type="ECO:0000256" key="1">
    <source>
        <dbReference type="ARBA" id="ARBA00001933"/>
    </source>
</evidence>
<feature type="domain" description="Aminotransferase class V" evidence="8">
    <location>
        <begin position="4"/>
        <end position="362"/>
    </location>
</feature>
<dbReference type="SUPFAM" id="SSF53383">
    <property type="entry name" value="PLP-dependent transferases"/>
    <property type="match status" value="1"/>
</dbReference>
<comment type="cofactor">
    <cofactor evidence="1">
        <name>pyridoxal 5'-phosphate</name>
        <dbReference type="ChEBI" id="CHEBI:597326"/>
    </cofactor>
</comment>
<accession>A0A3B1E3I2</accession>
<evidence type="ECO:0000256" key="6">
    <source>
        <dbReference type="ARBA" id="ARBA00023004"/>
    </source>
</evidence>
<dbReference type="PANTHER" id="PTHR11601:SF34">
    <property type="entry name" value="CYSTEINE DESULFURASE"/>
    <property type="match status" value="1"/>
</dbReference>
<evidence type="ECO:0000259" key="8">
    <source>
        <dbReference type="Pfam" id="PF00266"/>
    </source>
</evidence>
<dbReference type="InterPro" id="IPR015421">
    <property type="entry name" value="PyrdxlP-dep_Trfase_major"/>
</dbReference>
<evidence type="ECO:0000256" key="7">
    <source>
        <dbReference type="ARBA" id="ARBA00023014"/>
    </source>
</evidence>
<evidence type="ECO:0000256" key="4">
    <source>
        <dbReference type="ARBA" id="ARBA00022723"/>
    </source>
</evidence>
<comment type="similarity">
    <text evidence="2">Belongs to the class-V pyridoxal-phosphate-dependent aminotransferase family. NifS/IscS subfamily.</text>
</comment>
<dbReference type="EMBL" id="UOGL01000078">
    <property type="protein sequence ID" value="VAX36777.1"/>
    <property type="molecule type" value="Genomic_DNA"/>
</dbReference>
<dbReference type="Gene3D" id="1.10.260.50">
    <property type="match status" value="1"/>
</dbReference>
<evidence type="ECO:0000256" key="2">
    <source>
        <dbReference type="ARBA" id="ARBA00006490"/>
    </source>
</evidence>
<dbReference type="InterPro" id="IPR016454">
    <property type="entry name" value="Cysteine_dSase"/>
</dbReference>
<dbReference type="GO" id="GO:0031071">
    <property type="term" value="F:cysteine desulfurase activity"/>
    <property type="evidence" value="ECO:0007669"/>
    <property type="project" value="UniProtKB-EC"/>
</dbReference>
<gene>
    <name evidence="9" type="ORF">MNBD_PLANCTO02-2383</name>
</gene>
<keyword evidence="6" id="KW-0408">Iron</keyword>
<dbReference type="GO" id="GO:0051536">
    <property type="term" value="F:iron-sulfur cluster binding"/>
    <property type="evidence" value="ECO:0007669"/>
    <property type="project" value="UniProtKB-KW"/>
</dbReference>
<keyword evidence="4" id="KW-0479">Metal-binding</keyword>
<dbReference type="PANTHER" id="PTHR11601">
    <property type="entry name" value="CYSTEINE DESULFURYLASE FAMILY MEMBER"/>
    <property type="match status" value="1"/>
</dbReference>
<keyword evidence="7" id="KW-0411">Iron-sulfur</keyword>
<dbReference type="Gene3D" id="3.90.1150.10">
    <property type="entry name" value="Aspartate Aminotransferase, domain 1"/>
    <property type="match status" value="1"/>
</dbReference>
<dbReference type="InterPro" id="IPR000192">
    <property type="entry name" value="Aminotrans_V_dom"/>
</dbReference>
<sequence>MKPIYLDNNATTKPLGAVIERVAEVSRDTFANPGSPHLYGRGARKVLEESRESMASILGASPREIIFTSGGTEASNMAIRGFTQQTSPKAIAFSEGEHSATLQPCLHLEQQGWKLYRLAIDSSGRLCEEQFDLLPWNDLRLVTILFAHNETGVIQNIKPLAERCLQHSVPLHLDAVQAIGKLPIDFHSLNATSLAISAHKFHGPRGVGALLLRKDVNLSPLMRGGHQEQGYRPGTEPVALIAGMATALEMWNNEQKKRTQQLTTLRNQLQAGLEKNCSIAVVNGSQEHRLPNTLNIAFPPVSGEALLVAFDLEGIACSLGSACASGSAEPSPVLIAMGCSPEIIASSVRFSVSINNTTEEIDIAIEKITNVVNRLRRG</sequence>
<keyword evidence="3 9" id="KW-0808">Transferase</keyword>
<evidence type="ECO:0000256" key="5">
    <source>
        <dbReference type="ARBA" id="ARBA00022898"/>
    </source>
</evidence>
<dbReference type="PIRSF" id="PIRSF005572">
    <property type="entry name" value="NifS"/>
    <property type="match status" value="1"/>
</dbReference>
<dbReference type="AlphaFoldDB" id="A0A3B1E3I2"/>